<evidence type="ECO:0000256" key="6">
    <source>
        <dbReference type="ARBA" id="ARBA00023136"/>
    </source>
</evidence>
<evidence type="ECO:0000313" key="8">
    <source>
        <dbReference type="EMBL" id="RCV11234.1"/>
    </source>
</evidence>
<gene>
    <name evidence="8" type="ORF">SETIT_2G169900v2</name>
</gene>
<comment type="similarity">
    <text evidence="7">Belongs to the DVL/RTFL small polypeptides family.</text>
</comment>
<keyword evidence="4" id="KW-0812">Transmembrane</keyword>
<dbReference type="PANTHER" id="PTHR47855:SF6">
    <property type="entry name" value="ROTUNDIFOLIA LIKE 8"/>
    <property type="match status" value="1"/>
</dbReference>
<dbReference type="AlphaFoldDB" id="A0A368Q0B3"/>
<protein>
    <submittedName>
        <fullName evidence="8">Uncharacterized protein</fullName>
    </submittedName>
</protein>
<evidence type="ECO:0000256" key="5">
    <source>
        <dbReference type="ARBA" id="ARBA00022989"/>
    </source>
</evidence>
<evidence type="ECO:0000256" key="1">
    <source>
        <dbReference type="ARBA" id="ARBA00004162"/>
    </source>
</evidence>
<dbReference type="PANTHER" id="PTHR47855">
    <property type="entry name" value="OS01G0525701 PROTEIN"/>
    <property type="match status" value="1"/>
</dbReference>
<keyword evidence="2" id="KW-0217">Developmental protein</keyword>
<reference evidence="8" key="2">
    <citation type="submission" date="2015-07" db="EMBL/GenBank/DDBJ databases">
        <authorList>
            <person name="Noorani M."/>
        </authorList>
    </citation>
    <scope>NUCLEOTIDE SEQUENCE</scope>
    <source>
        <strain evidence="8">Yugu1</strain>
    </source>
</reference>
<dbReference type="InterPro" id="IPR012552">
    <property type="entry name" value="DVL"/>
</dbReference>
<evidence type="ECO:0000256" key="3">
    <source>
        <dbReference type="ARBA" id="ARBA00022475"/>
    </source>
</evidence>
<dbReference type="GO" id="GO:0048367">
    <property type="term" value="P:shoot system development"/>
    <property type="evidence" value="ECO:0007669"/>
    <property type="project" value="UniProtKB-ARBA"/>
</dbReference>
<organism evidence="8">
    <name type="scientific">Setaria italica</name>
    <name type="common">Foxtail millet</name>
    <name type="synonym">Panicum italicum</name>
    <dbReference type="NCBI Taxonomy" id="4555"/>
    <lineage>
        <taxon>Eukaryota</taxon>
        <taxon>Viridiplantae</taxon>
        <taxon>Streptophyta</taxon>
        <taxon>Embryophyta</taxon>
        <taxon>Tracheophyta</taxon>
        <taxon>Spermatophyta</taxon>
        <taxon>Magnoliopsida</taxon>
        <taxon>Liliopsida</taxon>
        <taxon>Poales</taxon>
        <taxon>Poaceae</taxon>
        <taxon>PACMAD clade</taxon>
        <taxon>Panicoideae</taxon>
        <taxon>Panicodae</taxon>
        <taxon>Paniceae</taxon>
        <taxon>Cenchrinae</taxon>
        <taxon>Setaria</taxon>
    </lineage>
</organism>
<evidence type="ECO:0000256" key="2">
    <source>
        <dbReference type="ARBA" id="ARBA00022473"/>
    </source>
</evidence>
<dbReference type="GO" id="GO:0008285">
    <property type="term" value="P:negative regulation of cell population proliferation"/>
    <property type="evidence" value="ECO:0007669"/>
    <property type="project" value="InterPro"/>
</dbReference>
<keyword evidence="5" id="KW-1133">Transmembrane helix</keyword>
<dbReference type="GO" id="GO:0005886">
    <property type="term" value="C:plasma membrane"/>
    <property type="evidence" value="ECO:0007669"/>
    <property type="project" value="UniProtKB-SubCell"/>
</dbReference>
<comment type="subcellular location">
    <subcellularLocation>
        <location evidence="1">Cell membrane</location>
        <topology evidence="1">Single-pass membrane protein</topology>
    </subcellularLocation>
</comment>
<accession>A0A368Q0B3</accession>
<dbReference type="Pfam" id="PF08137">
    <property type="entry name" value="DVL"/>
    <property type="match status" value="1"/>
</dbReference>
<sequence>MKMRMGAHDLKLKGLKRALKQQKARLYIIRRCVAMLMTWHD</sequence>
<keyword evidence="6" id="KW-0472">Membrane</keyword>
<dbReference type="OrthoDB" id="602011at2759"/>
<name>A0A368Q0B3_SETIT</name>
<dbReference type="InterPro" id="IPR052153">
    <property type="entry name" value="DVL/RTFL_small_peptides"/>
</dbReference>
<dbReference type="EMBL" id="CM003529">
    <property type="protein sequence ID" value="RCV11234.1"/>
    <property type="molecule type" value="Genomic_DNA"/>
</dbReference>
<evidence type="ECO:0000256" key="7">
    <source>
        <dbReference type="ARBA" id="ARBA00024340"/>
    </source>
</evidence>
<reference evidence="8" key="1">
    <citation type="journal article" date="2012" name="Nat. Biotechnol.">
        <title>Reference genome sequence of the model plant Setaria.</title>
        <authorList>
            <person name="Bennetzen J.L."/>
            <person name="Schmutz J."/>
            <person name="Wang H."/>
            <person name="Percifield R."/>
            <person name="Hawkins J."/>
            <person name="Pontaroli A.C."/>
            <person name="Estep M."/>
            <person name="Feng L."/>
            <person name="Vaughn J.N."/>
            <person name="Grimwood J."/>
            <person name="Jenkins J."/>
            <person name="Barry K."/>
            <person name="Lindquist E."/>
            <person name="Hellsten U."/>
            <person name="Deshpande S."/>
            <person name="Wang X."/>
            <person name="Wu X."/>
            <person name="Mitros T."/>
            <person name="Triplett J."/>
            <person name="Yang X."/>
            <person name="Ye C.Y."/>
            <person name="Mauro-Herrera M."/>
            <person name="Wang L."/>
            <person name="Li P."/>
            <person name="Sharma M."/>
            <person name="Sharma R."/>
            <person name="Ronald P.C."/>
            <person name="Panaud O."/>
            <person name="Kellogg E.A."/>
            <person name="Brutnell T.P."/>
            <person name="Doust A.N."/>
            <person name="Tuskan G.A."/>
            <person name="Rokhsar D."/>
            <person name="Devos K.M."/>
        </authorList>
    </citation>
    <scope>NUCLEOTIDE SEQUENCE [LARGE SCALE GENOMIC DNA]</scope>
    <source>
        <strain evidence="8">Yugu1</strain>
    </source>
</reference>
<proteinExistence type="inferred from homology"/>
<evidence type="ECO:0000256" key="4">
    <source>
        <dbReference type="ARBA" id="ARBA00022692"/>
    </source>
</evidence>
<keyword evidence="3" id="KW-1003">Cell membrane</keyword>